<evidence type="ECO:0000256" key="4">
    <source>
        <dbReference type="ARBA" id="ARBA00022670"/>
    </source>
</evidence>
<sequence length="372" mass="40831">MIEALLALCFLIFFHELGHFLVAKYFGVFVEVFSIGFGPKICSVQLGETKYAISAIPLGGYVKLKGQDDLRPLHKDFADDSFSTKPAYQKMLILFAGPFFNLLLAFFIYIAVGSMGIKTLSPQIDTPKENSPASLAKLQKGDTILSIDDFQVRSWEDIAQAISNSQKPQSKSSADSPTLTPLRFLIKRESQTFEVIITPQMSLTKNIFNEEVARPIVGIMPSGEVFERKFSPSELVIFAFEECKKSSTLIFEGVKKLIIGTIPLGEVGGVVGIVNIMADIAPSGFVAFGLLVALISINLGILNLLPIPALDGGQMLITIYEAIAKKPINERVLYLITTAGWALLLGLMLLGLYNDFSRIFPESLKSLPRIEP</sequence>
<keyword evidence="11" id="KW-0479">Metal-binding</keyword>
<dbReference type="EC" id="3.4.24.-" evidence="11"/>
<evidence type="ECO:0000256" key="10">
    <source>
        <dbReference type="ARBA" id="ARBA00023136"/>
    </source>
</evidence>
<dbReference type="InterPro" id="IPR008915">
    <property type="entry name" value="Peptidase_M50"/>
</dbReference>
<dbReference type="PANTHER" id="PTHR42837:SF2">
    <property type="entry name" value="MEMBRANE METALLOPROTEASE ARASP2, CHLOROPLASTIC-RELATED"/>
    <property type="match status" value="1"/>
</dbReference>
<dbReference type="EMBL" id="AZJI01000001">
    <property type="protein sequence ID" value="ETD25127.1"/>
    <property type="molecule type" value="Genomic_DNA"/>
</dbReference>
<comment type="similarity">
    <text evidence="3 11">Belongs to the peptidase M50B family.</text>
</comment>
<evidence type="ECO:0000256" key="8">
    <source>
        <dbReference type="ARBA" id="ARBA00022989"/>
    </source>
</evidence>
<protein>
    <recommendedName>
        <fullName evidence="11">Zinc metalloprotease</fullName>
        <ecNumber evidence="11">3.4.24.-</ecNumber>
    </recommendedName>
</protein>
<dbReference type="PANTHER" id="PTHR42837">
    <property type="entry name" value="REGULATOR OF SIGMA-E PROTEASE RSEP"/>
    <property type="match status" value="1"/>
</dbReference>
<accession>V8CDE8</accession>
<dbReference type="Gene3D" id="2.30.42.10">
    <property type="match status" value="1"/>
</dbReference>
<feature type="transmembrane region" description="Helical" evidence="11">
    <location>
        <begin position="257"/>
        <end position="278"/>
    </location>
</feature>
<reference evidence="14 15" key="1">
    <citation type="journal article" date="2014" name="Genome Announc.">
        <title>Draft genome sequences of six enterohepatic helicobacter species isolated from humans and one from rhesus macaques.</title>
        <authorList>
            <person name="Shen Z."/>
            <person name="Sheh A."/>
            <person name="Young S.K."/>
            <person name="Abouelliel A."/>
            <person name="Ward D.V."/>
            <person name="Earl A.M."/>
            <person name="Fox J.G."/>
        </authorList>
    </citation>
    <scope>NUCLEOTIDE SEQUENCE [LARGE SCALE GENOMIC DNA]</scope>
    <source>
        <strain evidence="14 15">MIT 99-5501</strain>
    </source>
</reference>
<dbReference type="RefSeq" id="WP_023927157.1">
    <property type="nucleotide sequence ID" value="NZ_KI669454.1"/>
</dbReference>
<keyword evidence="10 11" id="KW-0472">Membrane</keyword>
<dbReference type="GO" id="GO:0006508">
    <property type="term" value="P:proteolysis"/>
    <property type="evidence" value="ECO:0007669"/>
    <property type="project" value="UniProtKB-KW"/>
</dbReference>
<dbReference type="InterPro" id="IPR004387">
    <property type="entry name" value="Pept_M50_Zn"/>
</dbReference>
<dbReference type="STRING" id="1357400.HMPREF2086_00462"/>
<dbReference type="InterPro" id="IPR036034">
    <property type="entry name" value="PDZ_sf"/>
</dbReference>
<dbReference type="CDD" id="cd06163">
    <property type="entry name" value="S2P-M50_PDZ_RseP-like"/>
    <property type="match status" value="1"/>
</dbReference>
<dbReference type="NCBIfam" id="TIGR00054">
    <property type="entry name" value="RIP metalloprotease RseP"/>
    <property type="match status" value="1"/>
</dbReference>
<dbReference type="PATRIC" id="fig|1357400.3.peg.630"/>
<comment type="subcellular location">
    <subcellularLocation>
        <location evidence="2">Membrane</location>
        <topology evidence="2">Multi-pass membrane protein</topology>
    </subcellularLocation>
</comment>
<keyword evidence="15" id="KW-1185">Reference proteome</keyword>
<dbReference type="SUPFAM" id="SSF50156">
    <property type="entry name" value="PDZ domain-like"/>
    <property type="match status" value="1"/>
</dbReference>
<dbReference type="GO" id="GO:0016020">
    <property type="term" value="C:membrane"/>
    <property type="evidence" value="ECO:0007669"/>
    <property type="project" value="UniProtKB-SubCell"/>
</dbReference>
<keyword evidence="6 11" id="KW-0378">Hydrolase</keyword>
<feature type="domain" description="PDZ" evidence="13">
    <location>
        <begin position="124"/>
        <end position="165"/>
    </location>
</feature>
<proteinExistence type="inferred from homology"/>
<feature type="transmembrane region" description="Helical" evidence="11">
    <location>
        <begin position="284"/>
        <end position="305"/>
    </location>
</feature>
<evidence type="ECO:0000256" key="3">
    <source>
        <dbReference type="ARBA" id="ARBA00007931"/>
    </source>
</evidence>
<evidence type="ECO:0000256" key="5">
    <source>
        <dbReference type="ARBA" id="ARBA00022692"/>
    </source>
</evidence>
<dbReference type="Proteomes" id="UP000018731">
    <property type="component" value="Unassembled WGS sequence"/>
</dbReference>
<keyword evidence="5 11" id="KW-0812">Transmembrane</keyword>
<organism evidence="14 15">
    <name type="scientific">Helicobacter macacae MIT 99-5501</name>
    <dbReference type="NCBI Taxonomy" id="1357400"/>
    <lineage>
        <taxon>Bacteria</taxon>
        <taxon>Pseudomonadati</taxon>
        <taxon>Campylobacterota</taxon>
        <taxon>Epsilonproteobacteria</taxon>
        <taxon>Campylobacterales</taxon>
        <taxon>Helicobacteraceae</taxon>
        <taxon>Helicobacter</taxon>
    </lineage>
</organism>
<dbReference type="GO" id="GO:0004222">
    <property type="term" value="F:metalloendopeptidase activity"/>
    <property type="evidence" value="ECO:0007669"/>
    <property type="project" value="InterPro"/>
</dbReference>
<evidence type="ECO:0000256" key="2">
    <source>
        <dbReference type="ARBA" id="ARBA00004141"/>
    </source>
</evidence>
<evidence type="ECO:0000313" key="14">
    <source>
        <dbReference type="EMBL" id="ETD25127.1"/>
    </source>
</evidence>
<evidence type="ECO:0000313" key="15">
    <source>
        <dbReference type="Proteomes" id="UP000018731"/>
    </source>
</evidence>
<evidence type="ECO:0000256" key="6">
    <source>
        <dbReference type="ARBA" id="ARBA00022801"/>
    </source>
</evidence>
<name>V8CDE8_9HELI</name>
<keyword evidence="8 11" id="KW-1133">Transmembrane helix</keyword>
<dbReference type="OrthoDB" id="9782003at2"/>
<dbReference type="GO" id="GO:0046872">
    <property type="term" value="F:metal ion binding"/>
    <property type="evidence" value="ECO:0007669"/>
    <property type="project" value="UniProtKB-KW"/>
</dbReference>
<feature type="transmembrane region" description="Helical" evidence="11">
    <location>
        <begin position="91"/>
        <end position="112"/>
    </location>
</feature>
<keyword evidence="7 11" id="KW-0862">Zinc</keyword>
<evidence type="ECO:0000259" key="13">
    <source>
        <dbReference type="Pfam" id="PF17820"/>
    </source>
</evidence>
<comment type="caution">
    <text evidence="14">The sequence shown here is derived from an EMBL/GenBank/DDBJ whole genome shotgun (WGS) entry which is preliminary data.</text>
</comment>
<feature type="domain" description="Peptidase M50" evidence="12">
    <location>
        <begin position="4"/>
        <end position="346"/>
    </location>
</feature>
<evidence type="ECO:0000256" key="7">
    <source>
        <dbReference type="ARBA" id="ARBA00022833"/>
    </source>
</evidence>
<feature type="transmembrane region" description="Helical" evidence="11">
    <location>
        <begin position="332"/>
        <end position="353"/>
    </location>
</feature>
<dbReference type="Pfam" id="PF17820">
    <property type="entry name" value="PDZ_6"/>
    <property type="match status" value="1"/>
</dbReference>
<evidence type="ECO:0000256" key="11">
    <source>
        <dbReference type="RuleBase" id="RU362031"/>
    </source>
</evidence>
<evidence type="ECO:0000256" key="1">
    <source>
        <dbReference type="ARBA" id="ARBA00001947"/>
    </source>
</evidence>
<dbReference type="HOGENOM" id="CLU_025778_1_0_7"/>
<dbReference type="eggNOG" id="COG0750">
    <property type="taxonomic scope" value="Bacteria"/>
</dbReference>
<evidence type="ECO:0000256" key="9">
    <source>
        <dbReference type="ARBA" id="ARBA00023049"/>
    </source>
</evidence>
<evidence type="ECO:0000259" key="12">
    <source>
        <dbReference type="Pfam" id="PF02163"/>
    </source>
</evidence>
<keyword evidence="4 14" id="KW-0645">Protease</keyword>
<dbReference type="InterPro" id="IPR041489">
    <property type="entry name" value="PDZ_6"/>
</dbReference>
<dbReference type="Pfam" id="PF02163">
    <property type="entry name" value="Peptidase_M50"/>
    <property type="match status" value="1"/>
</dbReference>
<comment type="cofactor">
    <cofactor evidence="1 11">
        <name>Zn(2+)</name>
        <dbReference type="ChEBI" id="CHEBI:29105"/>
    </cofactor>
</comment>
<gene>
    <name evidence="14" type="ORF">HMPREF2086_00462</name>
</gene>
<dbReference type="AlphaFoldDB" id="V8CDE8"/>
<keyword evidence="9 11" id="KW-0482">Metalloprotease</keyword>